<gene>
    <name evidence="2" type="ORF">FCC1311_037682</name>
</gene>
<accession>A0A2R5GAD2</accession>
<dbReference type="Proteomes" id="UP000241890">
    <property type="component" value="Unassembled WGS sequence"/>
</dbReference>
<proteinExistence type="predicted"/>
<protein>
    <submittedName>
        <fullName evidence="2">Uncharacterized protein</fullName>
    </submittedName>
</protein>
<reference evidence="2 3" key="1">
    <citation type="submission" date="2017-12" db="EMBL/GenBank/DDBJ databases">
        <title>Sequencing, de novo assembly and annotation of complete genome of a new Thraustochytrid species, strain FCC1311.</title>
        <authorList>
            <person name="Sedici K."/>
            <person name="Godart F."/>
            <person name="Aiese Cigliano R."/>
            <person name="Sanseverino W."/>
            <person name="Barakat M."/>
            <person name="Ortet P."/>
            <person name="Marechal E."/>
            <person name="Cagnac O."/>
            <person name="Amato A."/>
        </authorList>
    </citation>
    <scope>NUCLEOTIDE SEQUENCE [LARGE SCALE GENOMIC DNA]</scope>
</reference>
<feature type="region of interest" description="Disordered" evidence="1">
    <location>
        <begin position="138"/>
        <end position="161"/>
    </location>
</feature>
<feature type="region of interest" description="Disordered" evidence="1">
    <location>
        <begin position="1"/>
        <end position="66"/>
    </location>
</feature>
<dbReference type="InParanoid" id="A0A2R5GAD2"/>
<feature type="compositionally biased region" description="Polar residues" evidence="1">
    <location>
        <begin position="56"/>
        <end position="66"/>
    </location>
</feature>
<sequence>MGWGDLPLEGDSSDEDGSSFVQMRPRLNTVDAVHFPSRRSSLEADSQRSRAKSYQAPETTHSYDDSNNVRTVLSQRERVESVVQSESERNIHVAFEDLRVVTHPETGEVFKTRFSTYVVVDPKEMQSIEAAAQLRAGVMQEESKDDESNLQPSLPATAAAKDAGVRTNLLATAHAT</sequence>
<name>A0A2R5GAD2_9STRA</name>
<evidence type="ECO:0000313" key="3">
    <source>
        <dbReference type="Proteomes" id="UP000241890"/>
    </source>
</evidence>
<organism evidence="2 3">
    <name type="scientific">Hondaea fermentalgiana</name>
    <dbReference type="NCBI Taxonomy" id="2315210"/>
    <lineage>
        <taxon>Eukaryota</taxon>
        <taxon>Sar</taxon>
        <taxon>Stramenopiles</taxon>
        <taxon>Bigyra</taxon>
        <taxon>Labyrinthulomycetes</taxon>
        <taxon>Thraustochytrida</taxon>
        <taxon>Thraustochytriidae</taxon>
        <taxon>Hondaea</taxon>
    </lineage>
</organism>
<dbReference type="AlphaFoldDB" id="A0A2R5GAD2"/>
<dbReference type="EMBL" id="BEYU01000032">
    <property type="protein sequence ID" value="GBG27545.1"/>
    <property type="molecule type" value="Genomic_DNA"/>
</dbReference>
<evidence type="ECO:0000313" key="2">
    <source>
        <dbReference type="EMBL" id="GBG27545.1"/>
    </source>
</evidence>
<evidence type="ECO:0000256" key="1">
    <source>
        <dbReference type="SAM" id="MobiDB-lite"/>
    </source>
</evidence>
<comment type="caution">
    <text evidence="2">The sequence shown here is derived from an EMBL/GenBank/DDBJ whole genome shotgun (WGS) entry which is preliminary data.</text>
</comment>
<keyword evidence="3" id="KW-1185">Reference proteome</keyword>